<dbReference type="Proteomes" id="UP000191008">
    <property type="component" value="Unassembled WGS sequence"/>
</dbReference>
<accession>A0A1T1DQG3</accession>
<proteinExistence type="predicted"/>
<dbReference type="InterPro" id="IPR013431">
    <property type="entry name" value="Delta_60_rpt"/>
</dbReference>
<dbReference type="SUPFAM" id="SSF50998">
    <property type="entry name" value="Quinoprotein alcohol dehydrogenase-like"/>
    <property type="match status" value="1"/>
</dbReference>
<protein>
    <submittedName>
        <fullName evidence="1">Uncharacterized protein</fullName>
    </submittedName>
</protein>
<dbReference type="Gene3D" id="2.130.10.10">
    <property type="entry name" value="YVTN repeat-like/Quinoprotein amine dehydrogenase"/>
    <property type="match status" value="1"/>
</dbReference>
<dbReference type="Pfam" id="PF17164">
    <property type="entry name" value="DUF5122"/>
    <property type="match status" value="1"/>
</dbReference>
<dbReference type="RefSeq" id="WP_082292978.1">
    <property type="nucleotide sequence ID" value="NZ_MVIT01000061.1"/>
</dbReference>
<dbReference type="AlphaFoldDB" id="A0A1T1DQG3"/>
<dbReference type="EMBL" id="MVIT01000061">
    <property type="protein sequence ID" value="OOV43056.1"/>
    <property type="molecule type" value="Genomic_DNA"/>
</dbReference>
<dbReference type="InterPro" id="IPR015943">
    <property type="entry name" value="WD40/YVTN_repeat-like_dom_sf"/>
</dbReference>
<evidence type="ECO:0000313" key="1">
    <source>
        <dbReference type="EMBL" id="OOV43056.1"/>
    </source>
</evidence>
<sequence>MFLPFAHFQNPKLKPIVDPGFPLNGANGEIYSIIKYENTIFVAGNFTSIGGVNRNGLAALDSRTGSVLSLFQGQSGVFGINSMILINNMLVIGGSFTTVNGILRNGIAAIDPNTGTLLSWYPSGGIGGVSPNVFDFCVNGNTLYLCGTFTSVGGVSRSMLAALDVITLTVLPWYPRDYIVGGYPYRLLMSKDLSKIFVGGNFNSIGGYSIPKIAALDSSSGYVISSWGSSNEIYGGANPGVKDMIQIGNTLYIGGVFTLFSGYGRFGFACLNVNTGELLSSYLNQFGGSFVKPNVMSFATKNNKLYLAGQFYTLNFESRISIACIDPNSMQLQSYYPQNGLGNDTSYVQRGFFHDNETWWLYGNFQTVGGVACNNLVKLNL</sequence>
<dbReference type="InterPro" id="IPR011047">
    <property type="entry name" value="Quinoprotein_ADH-like_sf"/>
</dbReference>
<reference evidence="1 2" key="1">
    <citation type="submission" date="2017-02" db="EMBL/GenBank/DDBJ databases">
        <title>Comparative genomic analysis of Brazilian Leptospira kirschneri strains of different serogroups.</title>
        <authorList>
            <person name="Moreno L.Z."/>
            <person name="Miraglia F."/>
            <person name="Kremer F.S."/>
            <person name="Eslabao M.R."/>
            <person name="Lilenbaum W."/>
            <person name="Dellagostin O.A."/>
            <person name="Moreno A.M."/>
        </authorList>
    </citation>
    <scope>NUCLEOTIDE SEQUENCE [LARGE SCALE GENOMIC DNA]</scope>
    <source>
        <strain evidence="1 2">M110/06</strain>
    </source>
</reference>
<gene>
    <name evidence="1" type="ORF">B1J93_08755</name>
</gene>
<organism evidence="1 2">
    <name type="scientific">Leptospira kirschneri serovar Pomona</name>
    <dbReference type="NCBI Taxonomy" id="561005"/>
    <lineage>
        <taxon>Bacteria</taxon>
        <taxon>Pseudomonadati</taxon>
        <taxon>Spirochaetota</taxon>
        <taxon>Spirochaetia</taxon>
        <taxon>Leptospirales</taxon>
        <taxon>Leptospiraceae</taxon>
        <taxon>Leptospira</taxon>
    </lineage>
</organism>
<evidence type="ECO:0000313" key="2">
    <source>
        <dbReference type="Proteomes" id="UP000191008"/>
    </source>
</evidence>
<name>A0A1T1DQG3_9LEPT</name>
<comment type="caution">
    <text evidence="1">The sequence shown here is derived from an EMBL/GenBank/DDBJ whole genome shotgun (WGS) entry which is preliminary data.</text>
</comment>